<dbReference type="InterPro" id="IPR043912">
    <property type="entry name" value="DUF5765"/>
</dbReference>
<feature type="transmembrane region" description="Helical" evidence="1">
    <location>
        <begin position="208"/>
        <end position="228"/>
    </location>
</feature>
<feature type="chain" id="PRO_5025422220" evidence="2">
    <location>
        <begin position="20"/>
        <end position="331"/>
    </location>
</feature>
<feature type="transmembrane region" description="Helical" evidence="1">
    <location>
        <begin position="267"/>
        <end position="285"/>
    </location>
</feature>
<keyword evidence="2" id="KW-0732">Signal</keyword>
<dbReference type="AlphaFoldDB" id="A0A6A5BQ70"/>
<name>A0A6A5BQ70_NAEFO</name>
<dbReference type="VEuPathDB" id="AmoebaDB:NF0121890"/>
<feature type="signal peptide" evidence="2">
    <location>
        <begin position="1"/>
        <end position="19"/>
    </location>
</feature>
<evidence type="ECO:0000256" key="1">
    <source>
        <dbReference type="SAM" id="Phobius"/>
    </source>
</evidence>
<sequence>MCWSMKSSFFFSCLGLVMTLDQVRRFMQVAVPSKAQSSSSFYNFKKAALFSQILLYGTYFLMESLQFAQYYFGLIDSCHTPSNQILTVVAHLLIWGQPLAHNYWCLKNTLKGKNLYRFTLVASLLCLIVSSISLYMGYYGLMGHFPKATNFSERADERKRLIESRTTTWDAYGTESSINGVPLQNIGTSMCSYQGPNHLYWMFPYHQLYGYAPHWFTWLLITVLPHFFRYQPVDDWFMSNYIMGFGLFSGWVLSVIVSLSFGVFHEIWSYWCLESVPYLVLPYLYRIVWRGIIGGPDPKHGAANAALQKEKTSINIMIHSSTRRKHNLQII</sequence>
<dbReference type="OMA" id="FHEIWSY"/>
<dbReference type="Pfam" id="PF19069">
    <property type="entry name" value="DUF5765"/>
    <property type="match status" value="1"/>
</dbReference>
<keyword evidence="4" id="KW-1185">Reference proteome</keyword>
<dbReference type="OrthoDB" id="10254400at2759"/>
<dbReference type="VEuPathDB" id="AmoebaDB:FDP41_004716"/>
<keyword evidence="1" id="KW-0812">Transmembrane</keyword>
<feature type="transmembrane region" description="Helical" evidence="1">
    <location>
        <begin position="41"/>
        <end position="62"/>
    </location>
</feature>
<dbReference type="EMBL" id="VFQX01000041">
    <property type="protein sequence ID" value="KAF0976040.1"/>
    <property type="molecule type" value="Genomic_DNA"/>
</dbReference>
<reference evidence="3 4" key="1">
    <citation type="journal article" date="2019" name="Sci. Rep.">
        <title>Nanopore sequencing improves the draft genome of the human pathogenic amoeba Naegleria fowleri.</title>
        <authorList>
            <person name="Liechti N."/>
            <person name="Schurch N."/>
            <person name="Bruggmann R."/>
            <person name="Wittwer M."/>
        </authorList>
    </citation>
    <scope>NUCLEOTIDE SEQUENCE [LARGE SCALE GENOMIC DNA]</scope>
    <source>
        <strain evidence="3 4">ATCC 30894</strain>
    </source>
</reference>
<dbReference type="RefSeq" id="XP_044560753.1">
    <property type="nucleotide sequence ID" value="XM_044708160.1"/>
</dbReference>
<keyword evidence="1" id="KW-1133">Transmembrane helix</keyword>
<dbReference type="GeneID" id="68111934"/>
<dbReference type="Proteomes" id="UP000444721">
    <property type="component" value="Unassembled WGS sequence"/>
</dbReference>
<organism evidence="3 4">
    <name type="scientific">Naegleria fowleri</name>
    <name type="common">Brain eating amoeba</name>
    <dbReference type="NCBI Taxonomy" id="5763"/>
    <lineage>
        <taxon>Eukaryota</taxon>
        <taxon>Discoba</taxon>
        <taxon>Heterolobosea</taxon>
        <taxon>Tetramitia</taxon>
        <taxon>Eutetramitia</taxon>
        <taxon>Vahlkampfiidae</taxon>
        <taxon>Naegleria</taxon>
    </lineage>
</organism>
<evidence type="ECO:0000313" key="3">
    <source>
        <dbReference type="EMBL" id="KAF0976040.1"/>
    </source>
</evidence>
<evidence type="ECO:0000256" key="2">
    <source>
        <dbReference type="SAM" id="SignalP"/>
    </source>
</evidence>
<gene>
    <name evidence="3" type="ORF">FDP41_004716</name>
</gene>
<feature type="transmembrane region" description="Helical" evidence="1">
    <location>
        <begin position="240"/>
        <end position="261"/>
    </location>
</feature>
<feature type="transmembrane region" description="Helical" evidence="1">
    <location>
        <begin position="115"/>
        <end position="138"/>
    </location>
</feature>
<dbReference type="VEuPathDB" id="AmoebaDB:NfTy_084760"/>
<evidence type="ECO:0000313" key="4">
    <source>
        <dbReference type="Proteomes" id="UP000444721"/>
    </source>
</evidence>
<protein>
    <submittedName>
        <fullName evidence="3">Uncharacterized protein</fullName>
    </submittedName>
</protein>
<keyword evidence="1" id="KW-0472">Membrane</keyword>
<comment type="caution">
    <text evidence="3">The sequence shown here is derived from an EMBL/GenBank/DDBJ whole genome shotgun (WGS) entry which is preliminary data.</text>
</comment>
<accession>A0A6A5BQ70</accession>
<proteinExistence type="predicted"/>